<dbReference type="SUPFAM" id="SSF52218">
    <property type="entry name" value="Flavoproteins"/>
    <property type="match status" value="1"/>
</dbReference>
<dbReference type="RefSeq" id="WP_341835661.1">
    <property type="nucleotide sequence ID" value="NZ_CP149822.1"/>
</dbReference>
<evidence type="ECO:0000313" key="3">
    <source>
        <dbReference type="Proteomes" id="UP001485459"/>
    </source>
</evidence>
<protein>
    <submittedName>
        <fullName evidence="2">Flavodoxin domain-containing protein</fullName>
    </submittedName>
</protein>
<dbReference type="EMBL" id="CP149822">
    <property type="protein sequence ID" value="WZN40796.1"/>
    <property type="molecule type" value="Genomic_DNA"/>
</dbReference>
<name>A0ABZ2YPF4_9BACT</name>
<feature type="domain" description="Flavodoxin" evidence="1">
    <location>
        <begin position="4"/>
        <end position="136"/>
    </location>
</feature>
<accession>A0ABZ2YPF4</accession>
<evidence type="ECO:0000259" key="1">
    <source>
        <dbReference type="Pfam" id="PF12724"/>
    </source>
</evidence>
<reference evidence="3" key="1">
    <citation type="submission" date="2024-03" db="EMBL/GenBank/DDBJ databases">
        <title>Chitinophaga horti sp. nov., isolated from garden soil.</title>
        <authorList>
            <person name="Lee D.S."/>
            <person name="Han D.M."/>
            <person name="Baek J.H."/>
            <person name="Choi D.G."/>
            <person name="Jeon J.H."/>
            <person name="Jeon C.O."/>
        </authorList>
    </citation>
    <scope>NUCLEOTIDE SEQUENCE [LARGE SCALE GENOMIC DNA]</scope>
    <source>
        <strain evidence="3">GPA1</strain>
    </source>
</reference>
<dbReference type="Pfam" id="PF12724">
    <property type="entry name" value="Flavodoxin_5"/>
    <property type="match status" value="1"/>
</dbReference>
<proteinExistence type="predicted"/>
<sequence>MKGLIVYKGKYGATMQYGIWLGAALHCPVAKSDFVRPEQITQADYLLIGTSVYIGQLQIKQWLQVNLPLLEGKRIIFFVIAGGIPDKPGEVRSYYEKCVPASLRETATCFYLPGRLNYGLLSLKDKLLLRIGAWFAARKGQKIGLADYNHVQREHLAPVIEAARLLEATYSDPQKTAL</sequence>
<evidence type="ECO:0000313" key="2">
    <source>
        <dbReference type="EMBL" id="WZN40796.1"/>
    </source>
</evidence>
<organism evidence="2 3">
    <name type="scientific">Chitinophaga pollutisoli</name>
    <dbReference type="NCBI Taxonomy" id="3133966"/>
    <lineage>
        <taxon>Bacteria</taxon>
        <taxon>Pseudomonadati</taxon>
        <taxon>Bacteroidota</taxon>
        <taxon>Chitinophagia</taxon>
        <taxon>Chitinophagales</taxon>
        <taxon>Chitinophagaceae</taxon>
        <taxon>Chitinophaga</taxon>
    </lineage>
</organism>
<dbReference type="Proteomes" id="UP001485459">
    <property type="component" value="Chromosome"/>
</dbReference>
<gene>
    <name evidence="2" type="ORF">WJU16_22810</name>
</gene>
<keyword evidence="3" id="KW-1185">Reference proteome</keyword>
<dbReference type="InterPro" id="IPR029039">
    <property type="entry name" value="Flavoprotein-like_sf"/>
</dbReference>
<dbReference type="InterPro" id="IPR026816">
    <property type="entry name" value="Flavodoxin_dom"/>
</dbReference>